<dbReference type="Pfam" id="PF23106">
    <property type="entry name" value="EGF_Teneurin"/>
    <property type="match status" value="1"/>
</dbReference>
<accession>A0AAV2YZQ4</accession>
<keyword evidence="2" id="KW-1133">Transmembrane helix</keyword>
<organism evidence="6 7">
    <name type="scientific">Lagenidium giganteum</name>
    <dbReference type="NCBI Taxonomy" id="4803"/>
    <lineage>
        <taxon>Eukaryota</taxon>
        <taxon>Sar</taxon>
        <taxon>Stramenopiles</taxon>
        <taxon>Oomycota</taxon>
        <taxon>Peronosporomycetes</taxon>
        <taxon>Pythiales</taxon>
        <taxon>Pythiaceae</taxon>
    </lineage>
</organism>
<dbReference type="AlphaFoldDB" id="A0AAV2YZQ4"/>
<evidence type="ECO:0000256" key="2">
    <source>
        <dbReference type="SAM" id="Phobius"/>
    </source>
</evidence>
<dbReference type="EMBL" id="DAKRPA010000098">
    <property type="protein sequence ID" value="DAZ98736.1"/>
    <property type="molecule type" value="Genomic_DNA"/>
</dbReference>
<keyword evidence="7" id="KW-1185">Reference proteome</keyword>
<reference evidence="6" key="1">
    <citation type="submission" date="2022-11" db="EMBL/GenBank/DDBJ databases">
        <authorList>
            <person name="Morgan W.R."/>
            <person name="Tartar A."/>
        </authorList>
    </citation>
    <scope>NUCLEOTIDE SEQUENCE</scope>
    <source>
        <strain evidence="6">ARSEF 373</strain>
    </source>
</reference>
<evidence type="ECO:0000256" key="1">
    <source>
        <dbReference type="SAM" id="MobiDB-lite"/>
    </source>
</evidence>
<evidence type="ECO:0000313" key="6">
    <source>
        <dbReference type="EMBL" id="DAZ98736.1"/>
    </source>
</evidence>
<sequence length="347" mass="35265">MLLRRLVLAAALALCGVGVTRAEEFGKACNDNSDCGEGATCVVGDSESPVLRCVAGTSCGADRSGSCPSDPTVGQLACVWQKSDCSKNKACAKQGNEWGIFKCMTLDRCDKYNDGDCSRSCKSDNGKQCNGAGSCQLLTGTGSSKPEFGCQCFKGWNGTLCENVVDDSCVVDVGQCGAHGTCEKGACTCKNGYTGSQCEIAPSNSSSSSGSGSRSGKHKRSGSGSLDGSVGGSGKSHKKNGTSSSSKAAGSKASGSKNSGSKKKDNAGSKASTSESKKSGSNSTPFIIVGILAALFVIGALIFAMYSRKKKREQEAAAAAFGARTNSDVDADAVGGPDTPKQNIVIM</sequence>
<feature type="chain" id="PRO_5043977067" description="EGF-like domain-containing protein" evidence="3">
    <location>
        <begin position="23"/>
        <end position="347"/>
    </location>
</feature>
<feature type="compositionally biased region" description="Low complexity" evidence="1">
    <location>
        <begin position="241"/>
        <end position="259"/>
    </location>
</feature>
<dbReference type="Gene3D" id="2.10.25.10">
    <property type="entry name" value="Laminin"/>
    <property type="match status" value="1"/>
</dbReference>
<dbReference type="PROSITE" id="PS01186">
    <property type="entry name" value="EGF_2"/>
    <property type="match status" value="2"/>
</dbReference>
<keyword evidence="3" id="KW-0732">Signal</keyword>
<dbReference type="Proteomes" id="UP001146120">
    <property type="component" value="Unassembled WGS sequence"/>
</dbReference>
<feature type="domain" description="EGF-like" evidence="4 5">
    <location>
        <begin position="150"/>
        <end position="161"/>
    </location>
</feature>
<feature type="region of interest" description="Disordered" evidence="1">
    <location>
        <begin position="328"/>
        <end position="347"/>
    </location>
</feature>
<dbReference type="SUPFAM" id="SSF57196">
    <property type="entry name" value="EGF/Laminin"/>
    <property type="match status" value="1"/>
</dbReference>
<evidence type="ECO:0000256" key="3">
    <source>
        <dbReference type="SAM" id="SignalP"/>
    </source>
</evidence>
<feature type="transmembrane region" description="Helical" evidence="2">
    <location>
        <begin position="286"/>
        <end position="306"/>
    </location>
</feature>
<dbReference type="InterPro" id="IPR000742">
    <property type="entry name" value="EGF"/>
</dbReference>
<dbReference type="PROSITE" id="PS00022">
    <property type="entry name" value="EGF_1"/>
    <property type="match status" value="2"/>
</dbReference>
<feature type="compositionally biased region" description="Low complexity" evidence="1">
    <location>
        <begin position="203"/>
        <end position="214"/>
    </location>
</feature>
<name>A0AAV2YZQ4_9STRA</name>
<feature type="compositionally biased region" description="Low complexity" evidence="1">
    <location>
        <begin position="268"/>
        <end position="281"/>
    </location>
</feature>
<feature type="signal peptide" evidence="3">
    <location>
        <begin position="1"/>
        <end position="22"/>
    </location>
</feature>
<gene>
    <name evidence="6" type="ORF">N0F65_003792</name>
</gene>
<evidence type="ECO:0000259" key="4">
    <source>
        <dbReference type="PROSITE" id="PS00022"/>
    </source>
</evidence>
<reference evidence="6" key="2">
    <citation type="journal article" date="2023" name="Microbiol Resour">
        <title>Decontamination and Annotation of the Draft Genome Sequence of the Oomycete Lagenidium giganteum ARSEF 373.</title>
        <authorList>
            <person name="Morgan W.R."/>
            <person name="Tartar A."/>
        </authorList>
    </citation>
    <scope>NUCLEOTIDE SEQUENCE</scope>
    <source>
        <strain evidence="6">ARSEF 373</strain>
    </source>
</reference>
<comment type="caution">
    <text evidence="6">The sequence shown here is derived from an EMBL/GenBank/DDBJ whole genome shotgun (WGS) entry which is preliminary data.</text>
</comment>
<feature type="domain" description="EGF-like" evidence="4 5">
    <location>
        <begin position="187"/>
        <end position="198"/>
    </location>
</feature>
<keyword evidence="2" id="KW-0812">Transmembrane</keyword>
<protein>
    <recommendedName>
        <fullName evidence="4 5">EGF-like domain-containing protein</fullName>
    </recommendedName>
</protein>
<evidence type="ECO:0000313" key="7">
    <source>
        <dbReference type="Proteomes" id="UP001146120"/>
    </source>
</evidence>
<evidence type="ECO:0000259" key="5">
    <source>
        <dbReference type="PROSITE" id="PS01186"/>
    </source>
</evidence>
<proteinExistence type="predicted"/>
<keyword evidence="2" id="KW-0472">Membrane</keyword>
<feature type="region of interest" description="Disordered" evidence="1">
    <location>
        <begin position="201"/>
        <end position="281"/>
    </location>
</feature>